<comment type="caution">
    <text evidence="1">The sequence shown here is derived from an EMBL/GenBank/DDBJ whole genome shotgun (WGS) entry which is preliminary data.</text>
</comment>
<name>A0ACC2V3H6_9TREE</name>
<dbReference type="Proteomes" id="UP001227268">
    <property type="component" value="Unassembled WGS sequence"/>
</dbReference>
<accession>A0ACC2V3H6</accession>
<evidence type="ECO:0000313" key="2">
    <source>
        <dbReference type="Proteomes" id="UP001227268"/>
    </source>
</evidence>
<organism evidence="1 2">
    <name type="scientific">Naganishia friedmannii</name>
    <dbReference type="NCBI Taxonomy" id="89922"/>
    <lineage>
        <taxon>Eukaryota</taxon>
        <taxon>Fungi</taxon>
        <taxon>Dikarya</taxon>
        <taxon>Basidiomycota</taxon>
        <taxon>Agaricomycotina</taxon>
        <taxon>Tremellomycetes</taxon>
        <taxon>Filobasidiales</taxon>
        <taxon>Filobasidiaceae</taxon>
        <taxon>Naganishia</taxon>
    </lineage>
</organism>
<sequence length="305" mass="33070">MPPSTTTIATAPSTPHPQITAINLRALQRSDPSITRIVAQTAYVVAYREEEADVGGRGQGQSDARVGGETGVKWEKMGVEGSLFVYESSSPPHSGILILNRNGIHNYQKPVIPLYTDISVDGSWVYLCGVDMPDLAGLLPRSAVLESGTQTQTQTPTPTVIGDNSSRRTNNRRARTTKSSQSPQRTAAATSNNNPSPTSSAGVNPNPTVDVKKTRVALYCHHGTESQGSEEARRLSAVLRRMKGTRGEERRLKDIVFFMQERKRENEFRRSAGNVETLATVAECLRAGRASADPSERNKGQEPGA</sequence>
<proteinExistence type="predicted"/>
<gene>
    <name evidence="1" type="ORF">QFC21_006380</name>
</gene>
<keyword evidence="2" id="KW-1185">Reference proteome</keyword>
<protein>
    <submittedName>
        <fullName evidence="1">Uncharacterized protein</fullName>
    </submittedName>
</protein>
<dbReference type="EMBL" id="JASBWT010000030">
    <property type="protein sequence ID" value="KAJ9093539.1"/>
    <property type="molecule type" value="Genomic_DNA"/>
</dbReference>
<evidence type="ECO:0000313" key="1">
    <source>
        <dbReference type="EMBL" id="KAJ9093539.1"/>
    </source>
</evidence>
<reference evidence="1" key="1">
    <citation type="submission" date="2023-04" db="EMBL/GenBank/DDBJ databases">
        <title>Draft Genome sequencing of Naganishia species isolated from polar environments using Oxford Nanopore Technology.</title>
        <authorList>
            <person name="Leo P."/>
            <person name="Venkateswaran K."/>
        </authorList>
    </citation>
    <scope>NUCLEOTIDE SEQUENCE</scope>
    <source>
        <strain evidence="1">MNA-CCFEE 5423</strain>
    </source>
</reference>